<proteinExistence type="inferred from homology"/>
<protein>
    <recommendedName>
        <fullName evidence="6">Ribosomal RNA large subunit methyltransferase K/L</fullName>
    </recommendedName>
    <domain>
        <recommendedName>
            <fullName evidence="6">23S rRNA m2G2445 methyltransferase</fullName>
            <ecNumber evidence="6">2.1.1.173</ecNumber>
        </recommendedName>
        <alternativeName>
            <fullName evidence="6">rRNA (guanine-N(2)-)-methyltransferase RlmL</fullName>
        </alternativeName>
    </domain>
    <domain>
        <recommendedName>
            <fullName evidence="6">23S rRNA m7G2069 methyltransferase</fullName>
            <ecNumber evidence="6">2.1.1.264</ecNumber>
        </recommendedName>
        <alternativeName>
            <fullName evidence="6">rRNA (guanine-N(7)-)-methyltransferase RlmK</fullName>
        </alternativeName>
    </domain>
</protein>
<dbReference type="PANTHER" id="PTHR47313:SF1">
    <property type="entry name" value="RIBOSOMAL RNA LARGE SUBUNIT METHYLTRANSFERASE K_L"/>
    <property type="match status" value="1"/>
</dbReference>
<keyword evidence="4 6" id="KW-0808">Transferase</keyword>
<dbReference type="PROSITE" id="PS51165">
    <property type="entry name" value="THUMP"/>
    <property type="match status" value="1"/>
</dbReference>
<dbReference type="InterPro" id="IPR017244">
    <property type="entry name" value="23SrRNA_methyltr_KL"/>
</dbReference>
<dbReference type="EMBL" id="LAZL01000031">
    <property type="protein sequence ID" value="KMT64122.1"/>
    <property type="molecule type" value="Genomic_DNA"/>
</dbReference>
<dbReference type="GO" id="GO:0003723">
    <property type="term" value="F:RNA binding"/>
    <property type="evidence" value="ECO:0007669"/>
    <property type="project" value="UniProtKB-UniRule"/>
</dbReference>
<evidence type="ECO:0000256" key="4">
    <source>
        <dbReference type="ARBA" id="ARBA00022679"/>
    </source>
</evidence>
<sequence>MPRFLVTTSKGLENLLEAELKQLSITDMKMSVSSIWFEGTLEQAYKVCYCSRLANKVLLELGDGDCKGKEDLYKIAADIDWTMHFSDRHTFKVEFNGTTEKLNNTQFSAQVVKDAVVDVFTEENGRRPNVSKIDADIRIQGRLMKNRAHIFLDLVGQSLHQRGYRIEASKAPIKENLAAALVIRSGWLEDTSKPLIDYFCGSGTIVIEAAQMALSIPAQYDREIWGFSHWLGHNASLFNKVRDEYDALIVEEAKFKIYGLDINSQALKIAEQNARRAGVAGQIHFQRGDATKESIEVADTGFIISNLPYGERLEDEITIAHLYLDFGNQIKHKHTDWYLTVISSAIDNLRQLKLSAIKKYKVRNAALDCQIATYRVEAAKEDSQPRETLALEFQNRLKKNIKQASKLIKAANTECYRIYDADLPNYNVALDVYNDWLVIQEYAPPKSIPEEKSKARLNEVILTAPSILGIELNHVVLKTRQRQKGNNQYKREEKRDEYIQVLENGAMFHVNLHDYLDTGLFLDHRLMRLKVQQESKGKKVLNLFSYTCSVSVHAAVGGAEQVTSVDLSQKYLDWGKRNFELNKIDTRWHPFIAQDGVSWLKANKDKFDLIFIDPPSFSNSKKLSNDFDVQSDYLTLLTQAKRALNAGGTIYFSNNLRSFKFDDAAIDELGLQSKEISSETLPFDFKRRPNIRRVWQLSLK</sequence>
<dbReference type="PIRSF" id="PIRSF037618">
    <property type="entry name" value="RNA_Mtase_bacteria_prd"/>
    <property type="match status" value="1"/>
</dbReference>
<reference evidence="9 10" key="1">
    <citation type="submission" date="2015-04" db="EMBL/GenBank/DDBJ databases">
        <title>Draft Genome Sequence of the Novel Agar-Digesting Marine Bacterium Q1.</title>
        <authorList>
            <person name="Li Y."/>
            <person name="Li D."/>
            <person name="Chen G."/>
            <person name="Du Z."/>
        </authorList>
    </citation>
    <scope>NUCLEOTIDE SEQUENCE [LARGE SCALE GENOMIC DNA]</scope>
    <source>
        <strain evidence="9 10">Q1</strain>
    </source>
</reference>
<dbReference type="STRING" id="1513271.XM47_16200"/>
<accession>A0A0J8GMV3</accession>
<organism evidence="9 10">
    <name type="scientific">Catenovulum maritimum</name>
    <dbReference type="NCBI Taxonomy" id="1513271"/>
    <lineage>
        <taxon>Bacteria</taxon>
        <taxon>Pseudomonadati</taxon>
        <taxon>Pseudomonadota</taxon>
        <taxon>Gammaproteobacteria</taxon>
        <taxon>Alteromonadales</taxon>
        <taxon>Alteromonadaceae</taxon>
        <taxon>Catenovulum</taxon>
    </lineage>
</organism>
<evidence type="ECO:0000256" key="7">
    <source>
        <dbReference type="PROSITE-ProRule" id="PRU00529"/>
    </source>
</evidence>
<dbReference type="OrthoDB" id="9809404at2"/>
<name>A0A0J8GMV3_9ALTE</name>
<dbReference type="NCBIfam" id="NF008748">
    <property type="entry name" value="PRK11783.1"/>
    <property type="match status" value="1"/>
</dbReference>
<dbReference type="Gene3D" id="3.30.750.80">
    <property type="entry name" value="RNA methyltransferase domain (HRMD) like"/>
    <property type="match status" value="1"/>
</dbReference>
<keyword evidence="2 6" id="KW-0698">rRNA processing</keyword>
<evidence type="ECO:0000256" key="3">
    <source>
        <dbReference type="ARBA" id="ARBA00022603"/>
    </source>
</evidence>
<dbReference type="GO" id="GO:0052915">
    <property type="term" value="F:23S rRNA (guanine(2445)-N(2))-methyltransferase activity"/>
    <property type="evidence" value="ECO:0007669"/>
    <property type="project" value="UniProtKB-UniRule"/>
</dbReference>
<evidence type="ECO:0000313" key="10">
    <source>
        <dbReference type="Proteomes" id="UP000037600"/>
    </source>
</evidence>
<dbReference type="InterPro" id="IPR000241">
    <property type="entry name" value="RlmKL-like_Mtase"/>
</dbReference>
<comment type="similarity">
    <text evidence="6">Belongs to the methyltransferase superfamily. RlmKL family.</text>
</comment>
<dbReference type="RefSeq" id="WP_048694859.1">
    <property type="nucleotide sequence ID" value="NZ_KQ130503.1"/>
</dbReference>
<dbReference type="Pfam" id="PF10672">
    <property type="entry name" value="Methyltrans_SAM"/>
    <property type="match status" value="1"/>
</dbReference>
<keyword evidence="3 6" id="KW-0489">Methyltransferase</keyword>
<evidence type="ECO:0000259" key="8">
    <source>
        <dbReference type="PROSITE" id="PS51165"/>
    </source>
</evidence>
<evidence type="ECO:0000256" key="2">
    <source>
        <dbReference type="ARBA" id="ARBA00022552"/>
    </source>
</evidence>
<gene>
    <name evidence="6" type="primary">rlmL</name>
    <name evidence="9" type="ORF">XM47_16200</name>
</gene>
<evidence type="ECO:0000256" key="6">
    <source>
        <dbReference type="HAMAP-Rule" id="MF_01858"/>
    </source>
</evidence>
<dbReference type="InterPro" id="IPR054170">
    <property type="entry name" value="RlmL_1st"/>
</dbReference>
<dbReference type="InterPro" id="IPR019614">
    <property type="entry name" value="SAM-dep_methyl-trfase"/>
</dbReference>
<keyword evidence="10" id="KW-1185">Reference proteome</keyword>
<dbReference type="InterPro" id="IPR029063">
    <property type="entry name" value="SAM-dependent_MTases_sf"/>
</dbReference>
<keyword evidence="7" id="KW-0694">RNA-binding</keyword>
<dbReference type="InterPro" id="IPR004114">
    <property type="entry name" value="THUMP_dom"/>
</dbReference>
<dbReference type="EC" id="2.1.1.264" evidence="6"/>
<dbReference type="AlphaFoldDB" id="A0A0J8GMV3"/>
<dbReference type="HAMAP" id="MF_01858">
    <property type="entry name" value="23SrRNA_methyltr_KL"/>
    <property type="match status" value="1"/>
</dbReference>
<dbReference type="SUPFAM" id="SSF53335">
    <property type="entry name" value="S-adenosyl-L-methionine-dependent methyltransferases"/>
    <property type="match status" value="2"/>
</dbReference>
<dbReference type="CDD" id="cd02440">
    <property type="entry name" value="AdoMet_MTases"/>
    <property type="match status" value="1"/>
</dbReference>
<comment type="function">
    <text evidence="6">Specifically methylates the guanine in position 2445 (m2G2445) and the guanine in position 2069 (m7G2069) of 23S rRNA.</text>
</comment>
<evidence type="ECO:0000256" key="5">
    <source>
        <dbReference type="ARBA" id="ARBA00022691"/>
    </source>
</evidence>
<keyword evidence="5 6" id="KW-0949">S-adenosyl-L-methionine</keyword>
<dbReference type="Gene3D" id="3.30.2130.30">
    <property type="match status" value="1"/>
</dbReference>
<evidence type="ECO:0000313" key="9">
    <source>
        <dbReference type="EMBL" id="KMT64122.1"/>
    </source>
</evidence>
<dbReference type="EC" id="2.1.1.173" evidence="6"/>
<dbReference type="PANTHER" id="PTHR47313">
    <property type="entry name" value="RIBOSOMAL RNA LARGE SUBUNIT METHYLTRANSFERASE K/L"/>
    <property type="match status" value="1"/>
</dbReference>
<comment type="caution">
    <text evidence="9">The sequence shown here is derived from an EMBL/GenBank/DDBJ whole genome shotgun (WGS) entry which is preliminary data.</text>
</comment>
<feature type="domain" description="THUMP" evidence="8">
    <location>
        <begin position="43"/>
        <end position="154"/>
    </location>
</feature>
<dbReference type="Gene3D" id="3.40.50.150">
    <property type="entry name" value="Vaccinia Virus protein VP39"/>
    <property type="match status" value="2"/>
</dbReference>
<keyword evidence="1 6" id="KW-0963">Cytoplasm</keyword>
<comment type="catalytic activity">
    <reaction evidence="6">
        <text>guanosine(2445) in 23S rRNA + S-adenosyl-L-methionine = N(2)-methylguanosine(2445) in 23S rRNA + S-adenosyl-L-homocysteine + H(+)</text>
        <dbReference type="Rhea" id="RHEA:42740"/>
        <dbReference type="Rhea" id="RHEA-COMP:10215"/>
        <dbReference type="Rhea" id="RHEA-COMP:10216"/>
        <dbReference type="ChEBI" id="CHEBI:15378"/>
        <dbReference type="ChEBI" id="CHEBI:57856"/>
        <dbReference type="ChEBI" id="CHEBI:59789"/>
        <dbReference type="ChEBI" id="CHEBI:74269"/>
        <dbReference type="ChEBI" id="CHEBI:74481"/>
        <dbReference type="EC" id="2.1.1.173"/>
    </reaction>
</comment>
<dbReference type="PATRIC" id="fig|1513271.3.peg.3338"/>
<dbReference type="CDD" id="cd11715">
    <property type="entry name" value="THUMP_AdoMetMT"/>
    <property type="match status" value="1"/>
</dbReference>
<comment type="subcellular location">
    <subcellularLocation>
        <location evidence="6">Cytoplasm</location>
    </subcellularLocation>
</comment>
<dbReference type="Pfam" id="PF22020">
    <property type="entry name" value="RlmL_1st"/>
    <property type="match status" value="1"/>
</dbReference>
<dbReference type="Proteomes" id="UP000037600">
    <property type="component" value="Unassembled WGS sequence"/>
</dbReference>
<dbReference type="SMART" id="SM00981">
    <property type="entry name" value="THUMP"/>
    <property type="match status" value="1"/>
</dbReference>
<dbReference type="GO" id="GO:0005737">
    <property type="term" value="C:cytoplasm"/>
    <property type="evidence" value="ECO:0007669"/>
    <property type="project" value="UniProtKB-SubCell"/>
</dbReference>
<comment type="catalytic activity">
    <reaction evidence="6">
        <text>guanosine(2069) in 23S rRNA + S-adenosyl-L-methionine = N(2)-methylguanosine(2069) in 23S rRNA + S-adenosyl-L-homocysteine + H(+)</text>
        <dbReference type="Rhea" id="RHEA:43772"/>
        <dbReference type="Rhea" id="RHEA-COMP:10688"/>
        <dbReference type="Rhea" id="RHEA-COMP:10689"/>
        <dbReference type="ChEBI" id="CHEBI:15378"/>
        <dbReference type="ChEBI" id="CHEBI:57856"/>
        <dbReference type="ChEBI" id="CHEBI:59789"/>
        <dbReference type="ChEBI" id="CHEBI:74269"/>
        <dbReference type="ChEBI" id="CHEBI:74481"/>
        <dbReference type="EC" id="2.1.1.264"/>
    </reaction>
</comment>
<dbReference type="GO" id="GO:0070043">
    <property type="term" value="F:rRNA (guanine-N7-)-methyltransferase activity"/>
    <property type="evidence" value="ECO:0007669"/>
    <property type="project" value="UniProtKB-UniRule"/>
</dbReference>
<dbReference type="Pfam" id="PF02926">
    <property type="entry name" value="THUMP"/>
    <property type="match status" value="1"/>
</dbReference>
<evidence type="ECO:0000256" key="1">
    <source>
        <dbReference type="ARBA" id="ARBA00022490"/>
    </source>
</evidence>
<dbReference type="Pfam" id="PF01170">
    <property type="entry name" value="UPF0020"/>
    <property type="match status" value="1"/>
</dbReference>